<name>A0A8J2NRD2_9HEXA</name>
<protein>
    <submittedName>
        <fullName evidence="1">Uncharacterized protein</fullName>
    </submittedName>
</protein>
<dbReference type="EMBL" id="CAJVCH010005621">
    <property type="protein sequence ID" value="CAG7658578.1"/>
    <property type="molecule type" value="Genomic_DNA"/>
</dbReference>
<dbReference type="AlphaFoldDB" id="A0A8J2NRD2"/>
<sequence length="45" mass="5218">SVVRSLNLKQGPTFFRISLEIFNAERYSGRWCDAHNISEAEQPLH</sequence>
<comment type="caution">
    <text evidence="1">The sequence shown here is derived from an EMBL/GenBank/DDBJ whole genome shotgun (WGS) entry which is preliminary data.</text>
</comment>
<evidence type="ECO:0000313" key="1">
    <source>
        <dbReference type="EMBL" id="CAG7658578.1"/>
    </source>
</evidence>
<evidence type="ECO:0000313" key="2">
    <source>
        <dbReference type="Proteomes" id="UP000708208"/>
    </source>
</evidence>
<organism evidence="1 2">
    <name type="scientific">Allacma fusca</name>
    <dbReference type="NCBI Taxonomy" id="39272"/>
    <lineage>
        <taxon>Eukaryota</taxon>
        <taxon>Metazoa</taxon>
        <taxon>Ecdysozoa</taxon>
        <taxon>Arthropoda</taxon>
        <taxon>Hexapoda</taxon>
        <taxon>Collembola</taxon>
        <taxon>Symphypleona</taxon>
        <taxon>Sminthuridae</taxon>
        <taxon>Allacma</taxon>
    </lineage>
</organism>
<dbReference type="Proteomes" id="UP000708208">
    <property type="component" value="Unassembled WGS sequence"/>
</dbReference>
<proteinExistence type="predicted"/>
<reference evidence="1" key="1">
    <citation type="submission" date="2021-06" db="EMBL/GenBank/DDBJ databases">
        <authorList>
            <person name="Hodson N. C."/>
            <person name="Mongue J. A."/>
            <person name="Jaron S. K."/>
        </authorList>
    </citation>
    <scope>NUCLEOTIDE SEQUENCE</scope>
</reference>
<gene>
    <name evidence="1" type="ORF">AFUS01_LOCUS1017</name>
</gene>
<keyword evidence="2" id="KW-1185">Reference proteome</keyword>
<accession>A0A8J2NRD2</accession>
<feature type="non-terminal residue" evidence="1">
    <location>
        <position position="1"/>
    </location>
</feature>